<feature type="domain" description="DHHA1" evidence="2">
    <location>
        <begin position="231"/>
        <end position="311"/>
    </location>
</feature>
<evidence type="ECO:0000259" key="1">
    <source>
        <dbReference type="Pfam" id="PF01368"/>
    </source>
</evidence>
<reference evidence="3 4" key="1">
    <citation type="submission" date="2020-08" db="EMBL/GenBank/DDBJ databases">
        <title>Genomic Encyclopedia of Type Strains, Phase IV (KMG-IV): sequencing the most valuable type-strain genomes for metagenomic binning, comparative biology and taxonomic classification.</title>
        <authorList>
            <person name="Goeker M."/>
        </authorList>
    </citation>
    <scope>NUCLEOTIDE SEQUENCE [LARGE SCALE GENOMIC DNA]</scope>
    <source>
        <strain evidence="3 4">DSM 24661</strain>
    </source>
</reference>
<dbReference type="InterPro" id="IPR001667">
    <property type="entry name" value="DDH_dom"/>
</dbReference>
<dbReference type="Gene3D" id="3.90.1640.10">
    <property type="entry name" value="inorganic pyrophosphatase (n-terminal core)"/>
    <property type="match status" value="1"/>
</dbReference>
<keyword evidence="4" id="KW-1185">Reference proteome</keyword>
<proteinExistence type="predicted"/>
<dbReference type="Pfam" id="PF01368">
    <property type="entry name" value="DHH"/>
    <property type="match status" value="1"/>
</dbReference>
<dbReference type="InterPro" id="IPR051319">
    <property type="entry name" value="Oligoribo/pAp-PDE_c-di-AMP_PDE"/>
</dbReference>
<dbReference type="Gene3D" id="3.10.310.30">
    <property type="match status" value="1"/>
</dbReference>
<dbReference type="EMBL" id="JACHFH010000010">
    <property type="protein sequence ID" value="MBB5335919.1"/>
    <property type="molecule type" value="Genomic_DNA"/>
</dbReference>
<dbReference type="Proteomes" id="UP000559117">
    <property type="component" value="Unassembled WGS sequence"/>
</dbReference>
<dbReference type="PANTHER" id="PTHR47618">
    <property type="entry name" value="BIFUNCTIONAL OLIGORIBONUCLEASE AND PAP PHOSPHATASE NRNA"/>
    <property type="match status" value="1"/>
</dbReference>
<feature type="domain" description="DDH" evidence="1">
    <location>
        <begin position="17"/>
        <end position="155"/>
    </location>
</feature>
<keyword evidence="3" id="KW-0378">Hydrolase</keyword>
<gene>
    <name evidence="3" type="ORF">HNR32_001063</name>
</gene>
<comment type="caution">
    <text evidence="3">The sequence shown here is derived from an EMBL/GenBank/DDBJ whole genome shotgun (WGS) entry which is preliminary data.</text>
</comment>
<dbReference type="InterPro" id="IPR038763">
    <property type="entry name" value="DHH_sf"/>
</dbReference>
<dbReference type="RefSeq" id="WP_183860369.1">
    <property type="nucleotide sequence ID" value="NZ_JACHFH010000010.1"/>
</dbReference>
<dbReference type="AlphaFoldDB" id="A0A840UFY9"/>
<evidence type="ECO:0000313" key="4">
    <source>
        <dbReference type="Proteomes" id="UP000559117"/>
    </source>
</evidence>
<dbReference type="GO" id="GO:0008441">
    <property type="term" value="F:3'(2'),5'-bisphosphate nucleotidase activity"/>
    <property type="evidence" value="ECO:0007669"/>
    <property type="project" value="UniProtKB-EC"/>
</dbReference>
<dbReference type="PANTHER" id="PTHR47618:SF1">
    <property type="entry name" value="BIFUNCTIONAL OLIGORIBONUCLEASE AND PAP PHOSPHATASE NRNA"/>
    <property type="match status" value="1"/>
</dbReference>
<evidence type="ECO:0000313" key="3">
    <source>
        <dbReference type="EMBL" id="MBB5335919.1"/>
    </source>
</evidence>
<dbReference type="GO" id="GO:0003676">
    <property type="term" value="F:nucleic acid binding"/>
    <property type="evidence" value="ECO:0007669"/>
    <property type="project" value="InterPro"/>
</dbReference>
<sequence length="314" mass="34511">MEITINDAAKKISQNKNIAIAPHVNPDGDGLGSTLGLYHALVKSGHNVKIFVDDDIPNAFRFLPGWENFIRPEEQVDGIDLLIVLDAEPERIGRVTEVIKAPILNLDHHRSNTKTANFLYLAPERAATGEIIYLLLDNMQIELDTNIAICLYTAIATDCGFFKYSNTSSFTMQTAAKMLDYGVEPNRISEALEQKKFTDVKILPAVIDTLTLYNDGKIAIISVTKDIKENCDSTADFVEYARIIEGVDVAIVVKYSDDKVTRISMRSKYTDVASIAEKLGGGGHIRAAGCTINDDLVNARKCILAVVEAEMAAK</sequence>
<protein>
    <submittedName>
        <fullName evidence="3">Phosphoesterase RecJ-like protein</fullName>
        <ecNumber evidence="3">3.1.13.3</ecNumber>
        <ecNumber evidence="3">3.1.3.7</ecNumber>
    </submittedName>
</protein>
<dbReference type="EC" id="3.1.13.3" evidence="3"/>
<dbReference type="SUPFAM" id="SSF64182">
    <property type="entry name" value="DHH phosphoesterases"/>
    <property type="match status" value="1"/>
</dbReference>
<dbReference type="EC" id="3.1.3.7" evidence="3"/>
<evidence type="ECO:0000259" key="2">
    <source>
        <dbReference type="Pfam" id="PF02272"/>
    </source>
</evidence>
<dbReference type="InterPro" id="IPR003156">
    <property type="entry name" value="DHHA1_dom"/>
</dbReference>
<accession>A0A840UFY9</accession>
<dbReference type="Pfam" id="PF02272">
    <property type="entry name" value="DHHA1"/>
    <property type="match status" value="1"/>
</dbReference>
<name>A0A840UFY9_9FIRM</name>
<organism evidence="3 4">
    <name type="scientific">Pectinatus brassicae</name>
    <dbReference type="NCBI Taxonomy" id="862415"/>
    <lineage>
        <taxon>Bacteria</taxon>
        <taxon>Bacillati</taxon>
        <taxon>Bacillota</taxon>
        <taxon>Negativicutes</taxon>
        <taxon>Selenomonadales</taxon>
        <taxon>Selenomonadaceae</taxon>
        <taxon>Pectinatus</taxon>
    </lineage>
</organism>